<proteinExistence type="predicted"/>
<dbReference type="AlphaFoldDB" id="A0A443PUG7"/>
<evidence type="ECO:0000313" key="2">
    <source>
        <dbReference type="Proteomes" id="UP000283530"/>
    </source>
</evidence>
<organism evidence="1 2">
    <name type="scientific">Cinnamomum micranthum f. kanehirae</name>
    <dbReference type="NCBI Taxonomy" id="337451"/>
    <lineage>
        <taxon>Eukaryota</taxon>
        <taxon>Viridiplantae</taxon>
        <taxon>Streptophyta</taxon>
        <taxon>Embryophyta</taxon>
        <taxon>Tracheophyta</taxon>
        <taxon>Spermatophyta</taxon>
        <taxon>Magnoliopsida</taxon>
        <taxon>Magnoliidae</taxon>
        <taxon>Laurales</taxon>
        <taxon>Lauraceae</taxon>
        <taxon>Cinnamomum</taxon>
    </lineage>
</organism>
<dbReference type="Proteomes" id="UP000283530">
    <property type="component" value="Unassembled WGS sequence"/>
</dbReference>
<accession>A0A443PUG7</accession>
<comment type="caution">
    <text evidence="1">The sequence shown here is derived from an EMBL/GenBank/DDBJ whole genome shotgun (WGS) entry which is preliminary data.</text>
</comment>
<dbReference type="EMBL" id="QPKB01000010">
    <property type="protein sequence ID" value="RWR94408.1"/>
    <property type="molecule type" value="Genomic_DNA"/>
</dbReference>
<dbReference type="STRING" id="337451.A0A443PUG7"/>
<protein>
    <submittedName>
        <fullName evidence="1">Beta-xylosidase/alpha-L-arabinofuranosidase 1-like protein</fullName>
    </submittedName>
</protein>
<sequence>MTSMKLRPDDEEGYPGRNLQILQWLYPFGHGLSYTQFNTTLVNCPTPVNVKLVWNQHCHSLASIQASCRLSLSSACILNNKEISPANSRAKIKKKEGGGGKQRITWNDPGLARHSMCPIRFSAKLPITRDAQEVVSGIFARVLECRDKGRAPRSDSEVIAVLLCLAYIIDIFDVVHAEVDAQVLVQNGSAHDHFVTIGR</sequence>
<evidence type="ECO:0000313" key="1">
    <source>
        <dbReference type="EMBL" id="RWR94408.1"/>
    </source>
</evidence>
<reference evidence="1 2" key="1">
    <citation type="journal article" date="2019" name="Nat. Plants">
        <title>Stout camphor tree genome fills gaps in understanding of flowering plant genome evolution.</title>
        <authorList>
            <person name="Chaw S.M."/>
            <person name="Liu Y.C."/>
            <person name="Wu Y.W."/>
            <person name="Wang H.Y."/>
            <person name="Lin C.I."/>
            <person name="Wu C.S."/>
            <person name="Ke H.M."/>
            <person name="Chang L.Y."/>
            <person name="Hsu C.Y."/>
            <person name="Yang H.T."/>
            <person name="Sudianto E."/>
            <person name="Hsu M.H."/>
            <person name="Wu K.P."/>
            <person name="Wang L.N."/>
            <person name="Leebens-Mack J.H."/>
            <person name="Tsai I.J."/>
        </authorList>
    </citation>
    <scope>NUCLEOTIDE SEQUENCE [LARGE SCALE GENOMIC DNA]</scope>
    <source>
        <strain evidence="2">cv. Chaw 1501</strain>
        <tissue evidence="1">Young leaves</tissue>
    </source>
</reference>
<name>A0A443PUG7_9MAGN</name>
<gene>
    <name evidence="1" type="ORF">CKAN_02369800</name>
</gene>
<dbReference type="OrthoDB" id="47059at2759"/>
<keyword evidence="2" id="KW-1185">Reference proteome</keyword>